<evidence type="ECO:0000256" key="8">
    <source>
        <dbReference type="ARBA" id="ARBA00023136"/>
    </source>
</evidence>
<keyword evidence="4 12" id="KW-0812">Transmembrane</keyword>
<comment type="similarity">
    <text evidence="2">Belongs to the amino acid/polyamine transporter 2 family. Amino acid/auxin permease (AAAP) (TC 2.A.18.1) subfamily.</text>
</comment>
<evidence type="ECO:0000256" key="6">
    <source>
        <dbReference type="ARBA" id="ARBA00022970"/>
    </source>
</evidence>
<evidence type="ECO:0000256" key="7">
    <source>
        <dbReference type="ARBA" id="ARBA00022989"/>
    </source>
</evidence>
<feature type="transmembrane region" description="Helical" evidence="12">
    <location>
        <begin position="637"/>
        <end position="662"/>
    </location>
</feature>
<feature type="compositionally biased region" description="Low complexity" evidence="11">
    <location>
        <begin position="117"/>
        <end position="129"/>
    </location>
</feature>
<feature type="transmembrane region" description="Helical" evidence="12">
    <location>
        <begin position="500"/>
        <end position="524"/>
    </location>
</feature>
<evidence type="ECO:0000256" key="9">
    <source>
        <dbReference type="ARBA" id="ARBA00023294"/>
    </source>
</evidence>
<evidence type="ECO:0000256" key="2">
    <source>
        <dbReference type="ARBA" id="ARBA00005590"/>
    </source>
</evidence>
<comment type="caution">
    <text evidence="14">The sequence shown here is derived from an EMBL/GenBank/DDBJ whole genome shotgun (WGS) entry which is preliminary data.</text>
</comment>
<name>A0A6A1W3Y9_9ROSI</name>
<keyword evidence="9" id="KW-0927">Auxin signaling pathway</keyword>
<evidence type="ECO:0000256" key="11">
    <source>
        <dbReference type="SAM" id="MobiDB-lite"/>
    </source>
</evidence>
<accession>A0A6A1W3Y9</accession>
<organism evidence="14 15">
    <name type="scientific">Morella rubra</name>
    <name type="common">Chinese bayberry</name>
    <dbReference type="NCBI Taxonomy" id="262757"/>
    <lineage>
        <taxon>Eukaryota</taxon>
        <taxon>Viridiplantae</taxon>
        <taxon>Streptophyta</taxon>
        <taxon>Embryophyta</taxon>
        <taxon>Tracheophyta</taxon>
        <taxon>Spermatophyta</taxon>
        <taxon>Magnoliopsida</taxon>
        <taxon>eudicotyledons</taxon>
        <taxon>Gunneridae</taxon>
        <taxon>Pentapetalae</taxon>
        <taxon>rosids</taxon>
        <taxon>fabids</taxon>
        <taxon>Fagales</taxon>
        <taxon>Myricaceae</taxon>
        <taxon>Morella</taxon>
    </lineage>
</organism>
<comment type="function">
    <text evidence="10">Carrier protein involved in proton-driven auxin influx. Mediates the formation of auxin gradient from developing leaves (site of auxin biosynthesis) to tips by contributing to the loading of auxin in vascular tissues and facilitating acropetal (base to tip) auxin transport within inner tissues of the root apex, and basipetal (tip to base) auxin transport within outer tissues of the root apex. May be involved in lateral roots and nodules formation.</text>
</comment>
<feature type="region of interest" description="Disordered" evidence="11">
    <location>
        <begin position="114"/>
        <end position="144"/>
    </location>
</feature>
<dbReference type="Proteomes" id="UP000516437">
    <property type="component" value="Chromosome 3"/>
</dbReference>
<evidence type="ECO:0000259" key="13">
    <source>
        <dbReference type="Pfam" id="PF01490"/>
    </source>
</evidence>
<dbReference type="GO" id="GO:0009734">
    <property type="term" value="P:auxin-activated signaling pathway"/>
    <property type="evidence" value="ECO:0007669"/>
    <property type="project" value="UniProtKB-KW"/>
</dbReference>
<keyword evidence="15" id="KW-1185">Reference proteome</keyword>
<feature type="transmembrane region" description="Helical" evidence="12">
    <location>
        <begin position="268"/>
        <end position="287"/>
    </location>
</feature>
<keyword evidence="3" id="KW-0813">Transport</keyword>
<comment type="subcellular location">
    <subcellularLocation>
        <location evidence="1">Endomembrane system</location>
        <topology evidence="1">Multi-pass membrane protein</topology>
    </subcellularLocation>
</comment>
<evidence type="ECO:0000256" key="4">
    <source>
        <dbReference type="ARBA" id="ARBA00022692"/>
    </source>
</evidence>
<dbReference type="GO" id="GO:0012505">
    <property type="term" value="C:endomembrane system"/>
    <property type="evidence" value="ECO:0007669"/>
    <property type="project" value="UniProtKB-SubCell"/>
</dbReference>
<feature type="domain" description="Amino acid transporter transmembrane" evidence="13">
    <location>
        <begin position="158"/>
        <end position="565"/>
    </location>
</feature>
<keyword evidence="8 12" id="KW-0472">Membrane</keyword>
<evidence type="ECO:0000256" key="12">
    <source>
        <dbReference type="SAM" id="Phobius"/>
    </source>
</evidence>
<feature type="transmembrane region" description="Helical" evidence="12">
    <location>
        <begin position="530"/>
        <end position="552"/>
    </location>
</feature>
<dbReference type="AlphaFoldDB" id="A0A6A1W3Y9"/>
<dbReference type="PANTHER" id="PTHR48017">
    <property type="entry name" value="OS05G0424000 PROTEIN-RELATED"/>
    <property type="match status" value="1"/>
</dbReference>
<evidence type="ECO:0000256" key="10">
    <source>
        <dbReference type="ARBA" id="ARBA00045588"/>
    </source>
</evidence>
<dbReference type="Pfam" id="PF01490">
    <property type="entry name" value="Aa_trans"/>
    <property type="match status" value="1"/>
</dbReference>
<evidence type="ECO:0000256" key="5">
    <source>
        <dbReference type="ARBA" id="ARBA00022847"/>
    </source>
</evidence>
<evidence type="ECO:0000313" key="14">
    <source>
        <dbReference type="EMBL" id="KAB1219046.1"/>
    </source>
</evidence>
<evidence type="ECO:0000313" key="15">
    <source>
        <dbReference type="Proteomes" id="UP000516437"/>
    </source>
</evidence>
<dbReference type="GO" id="GO:0006865">
    <property type="term" value="P:amino acid transport"/>
    <property type="evidence" value="ECO:0007669"/>
    <property type="project" value="UniProtKB-KW"/>
</dbReference>
<dbReference type="EMBL" id="RXIC02000021">
    <property type="protein sequence ID" value="KAB1219046.1"/>
    <property type="molecule type" value="Genomic_DNA"/>
</dbReference>
<feature type="compositionally biased region" description="Basic and acidic residues" evidence="11">
    <location>
        <begin position="23"/>
        <end position="32"/>
    </location>
</feature>
<feature type="region of interest" description="Disordered" evidence="11">
    <location>
        <begin position="1"/>
        <end position="59"/>
    </location>
</feature>
<keyword evidence="6" id="KW-0029">Amino-acid transport</keyword>
<feature type="transmembrane region" description="Helical" evidence="12">
    <location>
        <begin position="605"/>
        <end position="631"/>
    </location>
</feature>
<protein>
    <submittedName>
        <fullName evidence="14">Vacuolar amino acid transporter 1</fullName>
    </submittedName>
</protein>
<keyword evidence="5" id="KW-0769">Symport</keyword>
<keyword evidence="7 12" id="KW-1133">Transmembrane helix</keyword>
<dbReference type="OrthoDB" id="655540at2759"/>
<feature type="compositionally biased region" description="Acidic residues" evidence="11">
    <location>
        <begin position="13"/>
        <end position="22"/>
    </location>
</feature>
<feature type="transmembrane region" description="Helical" evidence="12">
    <location>
        <begin position="293"/>
        <end position="318"/>
    </location>
</feature>
<sequence>MKNSVSDHSFYIESDEEEDAEKELDKGEDKNDGNVSDSSDSLVDNQQQNKPSSYNTSWPQSYRQSIDLYSSVPSPSIGFLGTPTLSRLGSSFLSSSLTRRHTPETLPSVTKPLLDEQQQQQRHSSHSLLPPIPSRRHSIRKDEKPSLVLHEGPTSRQCSYGQSVLNGINVLCGVGILSTPYAAKEGGWVGLSILFIFALLSFYTGILLRSCLDSEPGLETYPDIGQAAFGNLGRIFISACCIEYIILEGDNLSSLFPNAHLSLGAVELNSHTLFALMATIAVLPTVWLRDLSILSYISAGGVIASVLVVLCLFWVGLVDGVGFQSKGSTLNLATLPVAIGLYGYCYSGHAVFPNIYTSMARPGQFPAVLLTWVKYNVASCCYAFTYHQIVRGFGICTLLYAGVAVMGYKMFGESTLSQFTLNMPQDLVATKIAVWTTFISSSAAEAHPSCSIPQGHITILCHSRDKERCVSLTRTTYALTMSPVAMCLEELIPSNHGKSYIYAILIRTALVVSTLLVGLSIPFFGLVMSLIGSLLTMLVTLILPCACFLSIWRGKVTRFQAWSFPLRKQSFCNKSSREETLKWSFKKDWKKKETFRREGILGKGLVMSLIGSLLTMLVTLILPCACFLSIWRGKVTRFQGAVCVMIIVVGVISSAFGTYSALSKIIESLNQ</sequence>
<feature type="compositionally biased region" description="Low complexity" evidence="11">
    <location>
        <begin position="33"/>
        <end position="49"/>
    </location>
</feature>
<proteinExistence type="inferred from homology"/>
<feature type="compositionally biased region" description="Polar residues" evidence="11">
    <location>
        <begin position="50"/>
        <end position="59"/>
    </location>
</feature>
<feature type="transmembrane region" description="Helical" evidence="12">
    <location>
        <begin position="389"/>
        <end position="408"/>
    </location>
</feature>
<dbReference type="InterPro" id="IPR013057">
    <property type="entry name" value="AA_transpt_TM"/>
</dbReference>
<gene>
    <name evidence="14" type="ORF">CJ030_MR3G015038</name>
</gene>
<feature type="transmembrane region" description="Helical" evidence="12">
    <location>
        <begin position="228"/>
        <end position="247"/>
    </location>
</feature>
<feature type="transmembrane region" description="Helical" evidence="12">
    <location>
        <begin position="188"/>
        <end position="208"/>
    </location>
</feature>
<feature type="transmembrane region" description="Helical" evidence="12">
    <location>
        <begin position="330"/>
        <end position="352"/>
    </location>
</feature>
<dbReference type="GO" id="GO:0015293">
    <property type="term" value="F:symporter activity"/>
    <property type="evidence" value="ECO:0007669"/>
    <property type="project" value="UniProtKB-KW"/>
</dbReference>
<reference evidence="14 15" key="1">
    <citation type="journal article" date="2019" name="Plant Biotechnol. J.">
        <title>The red bayberry genome and genetic basis of sex determination.</title>
        <authorList>
            <person name="Jia H.M."/>
            <person name="Jia H.J."/>
            <person name="Cai Q.L."/>
            <person name="Wang Y."/>
            <person name="Zhao H.B."/>
            <person name="Yang W.F."/>
            <person name="Wang G.Y."/>
            <person name="Li Y.H."/>
            <person name="Zhan D.L."/>
            <person name="Shen Y.T."/>
            <person name="Niu Q.F."/>
            <person name="Chang L."/>
            <person name="Qiu J."/>
            <person name="Zhao L."/>
            <person name="Xie H.B."/>
            <person name="Fu W.Y."/>
            <person name="Jin J."/>
            <person name="Li X.W."/>
            <person name="Jiao Y."/>
            <person name="Zhou C.C."/>
            <person name="Tu T."/>
            <person name="Chai C.Y."/>
            <person name="Gao J.L."/>
            <person name="Fan L.J."/>
            <person name="van de Weg E."/>
            <person name="Wang J.Y."/>
            <person name="Gao Z.S."/>
        </authorList>
    </citation>
    <scope>NUCLEOTIDE SEQUENCE [LARGE SCALE GENOMIC DNA]</scope>
    <source>
        <tissue evidence="14">Leaves</tissue>
    </source>
</reference>
<evidence type="ECO:0000256" key="1">
    <source>
        <dbReference type="ARBA" id="ARBA00004127"/>
    </source>
</evidence>
<evidence type="ECO:0000256" key="3">
    <source>
        <dbReference type="ARBA" id="ARBA00022448"/>
    </source>
</evidence>